<evidence type="ECO:0000256" key="5">
    <source>
        <dbReference type="ARBA" id="ARBA00022960"/>
    </source>
</evidence>
<evidence type="ECO:0000256" key="3">
    <source>
        <dbReference type="ARBA" id="ARBA00022475"/>
    </source>
</evidence>
<feature type="transmembrane region" description="Helical" evidence="8">
    <location>
        <begin position="69"/>
        <end position="87"/>
    </location>
</feature>
<evidence type="ECO:0000256" key="6">
    <source>
        <dbReference type="ARBA" id="ARBA00022989"/>
    </source>
</evidence>
<accession>A0A7C2XFZ6</accession>
<dbReference type="InterPro" id="IPR007227">
    <property type="entry name" value="Cell_shape_determining_MreD"/>
</dbReference>
<keyword evidence="4 8" id="KW-0812">Transmembrane</keyword>
<dbReference type="Proteomes" id="UP000885986">
    <property type="component" value="Unassembled WGS sequence"/>
</dbReference>
<comment type="similarity">
    <text evidence="2">Belongs to the MreD family.</text>
</comment>
<feature type="transmembrane region" description="Helical" evidence="8">
    <location>
        <begin position="99"/>
        <end position="121"/>
    </location>
</feature>
<proteinExistence type="inferred from homology"/>
<keyword evidence="7 8" id="KW-0472">Membrane</keyword>
<evidence type="ECO:0000313" key="9">
    <source>
        <dbReference type="EMBL" id="HET97150.1"/>
    </source>
</evidence>
<sequence length="180" mass="20438">MKSLVFFGIGIIFLVLQTTMFHRFPAWIGQPDLLFLLLVFVALQLGTFRGLVLTLLLGMMLDIFSGVHLGVYPLAYLLLFSVIKAISRNLALKDSVHQVPLVMVGFLGFAACVHLLVSLLSPENETYWAWPQLLQHIVILGVACLPFFHCCQWLQDLLENKPPLSLFVFKRRPANRFNRV</sequence>
<keyword evidence="6 8" id="KW-1133">Transmembrane helix</keyword>
<dbReference type="EMBL" id="DSDS01000009">
    <property type="protein sequence ID" value="HET97150.1"/>
    <property type="molecule type" value="Genomic_DNA"/>
</dbReference>
<feature type="transmembrane region" description="Helical" evidence="8">
    <location>
        <begin position="133"/>
        <end position="155"/>
    </location>
</feature>
<dbReference type="GO" id="GO:0008360">
    <property type="term" value="P:regulation of cell shape"/>
    <property type="evidence" value="ECO:0007669"/>
    <property type="project" value="UniProtKB-KW"/>
</dbReference>
<evidence type="ECO:0000256" key="7">
    <source>
        <dbReference type="ARBA" id="ARBA00023136"/>
    </source>
</evidence>
<comment type="subcellular location">
    <subcellularLocation>
        <location evidence="1">Cell membrane</location>
        <topology evidence="1">Multi-pass membrane protein</topology>
    </subcellularLocation>
</comment>
<organism evidence="9">
    <name type="scientific">Desulfurivibrio alkaliphilus</name>
    <dbReference type="NCBI Taxonomy" id="427923"/>
    <lineage>
        <taxon>Bacteria</taxon>
        <taxon>Pseudomonadati</taxon>
        <taxon>Thermodesulfobacteriota</taxon>
        <taxon>Desulfobulbia</taxon>
        <taxon>Desulfobulbales</taxon>
        <taxon>Desulfobulbaceae</taxon>
        <taxon>Desulfurivibrio</taxon>
    </lineage>
</organism>
<feature type="transmembrane region" description="Helical" evidence="8">
    <location>
        <begin position="33"/>
        <end position="57"/>
    </location>
</feature>
<protein>
    <submittedName>
        <fullName evidence="9">Rod shape-determining protein MreD</fullName>
    </submittedName>
</protein>
<evidence type="ECO:0000256" key="1">
    <source>
        <dbReference type="ARBA" id="ARBA00004651"/>
    </source>
</evidence>
<name>A0A7C2XFZ6_9BACT</name>
<gene>
    <name evidence="9" type="primary">mreD</name>
    <name evidence="9" type="ORF">ENN98_00295</name>
</gene>
<dbReference type="Pfam" id="PF04093">
    <property type="entry name" value="MreD"/>
    <property type="match status" value="1"/>
</dbReference>
<evidence type="ECO:0000256" key="4">
    <source>
        <dbReference type="ARBA" id="ARBA00022692"/>
    </source>
</evidence>
<comment type="caution">
    <text evidence="9">The sequence shown here is derived from an EMBL/GenBank/DDBJ whole genome shotgun (WGS) entry which is preliminary data.</text>
</comment>
<evidence type="ECO:0000256" key="2">
    <source>
        <dbReference type="ARBA" id="ARBA00007776"/>
    </source>
</evidence>
<keyword evidence="3" id="KW-1003">Cell membrane</keyword>
<keyword evidence="5" id="KW-0133">Cell shape</keyword>
<evidence type="ECO:0000256" key="8">
    <source>
        <dbReference type="SAM" id="Phobius"/>
    </source>
</evidence>
<reference evidence="9" key="1">
    <citation type="journal article" date="2020" name="mSystems">
        <title>Genome- and Community-Level Interaction Insights into Carbon Utilization and Element Cycling Functions of Hydrothermarchaeota in Hydrothermal Sediment.</title>
        <authorList>
            <person name="Zhou Z."/>
            <person name="Liu Y."/>
            <person name="Xu W."/>
            <person name="Pan J."/>
            <person name="Luo Z.H."/>
            <person name="Li M."/>
        </authorList>
    </citation>
    <scope>NUCLEOTIDE SEQUENCE [LARGE SCALE GENOMIC DNA]</scope>
    <source>
        <strain evidence="9">SpSt-1224</strain>
    </source>
</reference>
<dbReference type="NCBIfam" id="TIGR03426">
    <property type="entry name" value="shape_MreD"/>
    <property type="match status" value="1"/>
</dbReference>
<dbReference type="AlphaFoldDB" id="A0A7C2XFZ6"/>
<dbReference type="GO" id="GO:0005886">
    <property type="term" value="C:plasma membrane"/>
    <property type="evidence" value="ECO:0007669"/>
    <property type="project" value="UniProtKB-SubCell"/>
</dbReference>